<keyword evidence="1" id="KW-0998">Cell outer membrane</keyword>
<dbReference type="Pfam" id="PF07715">
    <property type="entry name" value="Plug"/>
    <property type="match status" value="1"/>
</dbReference>
<dbReference type="Gene3D" id="2.60.40.1120">
    <property type="entry name" value="Carboxypeptidase-like, regulatory domain"/>
    <property type="match status" value="1"/>
</dbReference>
<keyword evidence="2" id="KW-0798">TonB box</keyword>
<keyword evidence="1" id="KW-0812">Transmembrane</keyword>
<dbReference type="InterPro" id="IPR008969">
    <property type="entry name" value="CarboxyPept-like_regulatory"/>
</dbReference>
<keyword evidence="1" id="KW-1134">Transmembrane beta strand</keyword>
<dbReference type="PROSITE" id="PS52016">
    <property type="entry name" value="TONB_DEPENDENT_REC_3"/>
    <property type="match status" value="1"/>
</dbReference>
<evidence type="ECO:0000256" key="2">
    <source>
        <dbReference type="RuleBase" id="RU003357"/>
    </source>
</evidence>
<dbReference type="InterPro" id="IPR023997">
    <property type="entry name" value="TonB-dep_OMP_SusC/RagA_CS"/>
</dbReference>
<proteinExistence type="inferred from homology"/>
<dbReference type="InterPro" id="IPR039426">
    <property type="entry name" value="TonB-dep_rcpt-like"/>
</dbReference>
<dbReference type="Pfam" id="PF13715">
    <property type="entry name" value="CarbopepD_reg_2"/>
    <property type="match status" value="1"/>
</dbReference>
<dbReference type="RefSeq" id="WP_395417644.1">
    <property type="nucleotide sequence ID" value="NZ_JBIPKE010000017.1"/>
</dbReference>
<dbReference type="NCBIfam" id="TIGR04056">
    <property type="entry name" value="OMP_RagA_SusC"/>
    <property type="match status" value="1"/>
</dbReference>
<dbReference type="Gene3D" id="2.170.130.10">
    <property type="entry name" value="TonB-dependent receptor, plug domain"/>
    <property type="match status" value="1"/>
</dbReference>
<evidence type="ECO:0000256" key="1">
    <source>
        <dbReference type="PROSITE-ProRule" id="PRU01360"/>
    </source>
</evidence>
<dbReference type="InterPro" id="IPR023996">
    <property type="entry name" value="TonB-dep_OMP_SusC/RagA"/>
</dbReference>
<name>A0ABW7NA87_9BACT</name>
<evidence type="ECO:0000313" key="6">
    <source>
        <dbReference type="Proteomes" id="UP001610063"/>
    </source>
</evidence>
<gene>
    <name evidence="5" type="ORF">ACHKAR_12485</name>
</gene>
<protein>
    <submittedName>
        <fullName evidence="5">SusC/RagA family TonB-linked outer membrane protein</fullName>
    </submittedName>
</protein>
<feature type="domain" description="TonB-dependent receptor-like beta-barrel" evidence="3">
    <location>
        <begin position="418"/>
        <end position="992"/>
    </location>
</feature>
<dbReference type="InterPro" id="IPR037066">
    <property type="entry name" value="Plug_dom_sf"/>
</dbReference>
<sequence length="1029" mass="114506">MKSIYIVFFISLSVTAWSQKNVSGRVTDAESGEAIIGATVLVDGTTKGTITDFDGNYKLSLAENENRLVFSFVGYEKEMVDVGNKSILNVSLNFDSKLMSEVVVVGYGVQKKENLTGAIENIQLDDVENRAITNSGQILQGKVSGVQITQNSGQPGEDGVTIRIRGVSSINNNNDPLVIIDGVQGSLQDINPNDIATMTVLKDASAAAIYGARASAGVILIKTKEQKSELRISYNGTFSFQDGTALPNTVNSATYAERYNEARVNTGFPERFSDEDIERYRAGDDPRFPNTDWYDLMFDEGAFMQNHYLTIGGGQENYNFTISAGHLDQDGILLGTSSEKLTYRTRFNSKFFENKFRINAMLTGYNKVDDELSSSTPSVLSSLALRSPLAIFRAVDSTGVEGLYGGGAQYFAFQEAGGGITRKTDNLKYQVELEVEPIEGLIGSLLYSRNTTHLDYERLVPSVSLAGNVFDDVGSITRSQLSSILTNNVTDQTSLTIRYSKTLNKHNINILIGGERLKQSYEDMRAEIYDLSANQPVFSLGDPSTYYLTGSAKARALLSSFGRINYNFDDKYLFEANIRRDGSSRFTKGSQYGVFPSFSVGWRIDKESFFENELISDLKLRASWGLLGNEFIGDYYPQYSKLTPNQNYSFGGTIVPGTAITELAANNVTWEKVQQLNLGLDMTIRDRFDLLVNYFEKRTYDNLIAITVPKSLGINVDPFQNIGEMQNKGLELSMEYRSDPAKKFIYSANLNGAYIVNEVTDLGFVDFVNHSDFITGYAPDPTTIRSVVGQPFANYYGYIADGIYQIDDFIWQDESNPEIAHDERNYQLKESMPDPSGLFATPAPGDIKFRDVDENGVLTAEDKQIIGNSQPKLTYSFTFNASYSNFDISLLAQGVGNTDAYLTGGLIAPFWNGSGNISQDLADNRWTFENQSTEYQRLHVDAQRSNIISSYYIQNAAYLRLKNIQVGYKVPEELISKMSLSSLRFFASIENILTITKCKGFDPERAFNKITGDFHPLMRVYSFGVQARF</sequence>
<comment type="caution">
    <text evidence="5">The sequence shown here is derived from an EMBL/GenBank/DDBJ whole genome shotgun (WGS) entry which is preliminary data.</text>
</comment>
<dbReference type="SUPFAM" id="SSF49464">
    <property type="entry name" value="Carboxypeptidase regulatory domain-like"/>
    <property type="match status" value="1"/>
</dbReference>
<dbReference type="InterPro" id="IPR000531">
    <property type="entry name" value="Beta-barrel_TonB"/>
</dbReference>
<keyword evidence="1 2" id="KW-0472">Membrane</keyword>
<dbReference type="InterPro" id="IPR012910">
    <property type="entry name" value="Plug_dom"/>
</dbReference>
<dbReference type="EMBL" id="JBIPKE010000017">
    <property type="protein sequence ID" value="MFH6984262.1"/>
    <property type="molecule type" value="Genomic_DNA"/>
</dbReference>
<feature type="domain" description="TonB-dependent receptor plug" evidence="4">
    <location>
        <begin position="112"/>
        <end position="218"/>
    </location>
</feature>
<keyword evidence="1" id="KW-0813">Transport</keyword>
<accession>A0ABW7NA87</accession>
<evidence type="ECO:0000313" key="5">
    <source>
        <dbReference type="EMBL" id="MFH6984262.1"/>
    </source>
</evidence>
<organism evidence="5 6">
    <name type="scientific">Marinoscillum luteum</name>
    <dbReference type="NCBI Taxonomy" id="861051"/>
    <lineage>
        <taxon>Bacteria</taxon>
        <taxon>Pseudomonadati</taxon>
        <taxon>Bacteroidota</taxon>
        <taxon>Cytophagia</taxon>
        <taxon>Cytophagales</taxon>
        <taxon>Reichenbachiellaceae</taxon>
        <taxon>Marinoscillum</taxon>
    </lineage>
</organism>
<evidence type="ECO:0000259" key="4">
    <source>
        <dbReference type="Pfam" id="PF07715"/>
    </source>
</evidence>
<evidence type="ECO:0000259" key="3">
    <source>
        <dbReference type="Pfam" id="PF00593"/>
    </source>
</evidence>
<keyword evidence="6" id="KW-1185">Reference proteome</keyword>
<comment type="subcellular location">
    <subcellularLocation>
        <location evidence="1">Cell outer membrane</location>
        <topology evidence="1">Multi-pass membrane protein</topology>
    </subcellularLocation>
</comment>
<dbReference type="Proteomes" id="UP001610063">
    <property type="component" value="Unassembled WGS sequence"/>
</dbReference>
<reference evidence="5 6" key="1">
    <citation type="journal article" date="2013" name="Int. J. Syst. Evol. Microbiol.">
        <title>Marinoscillum luteum sp. nov., isolated from marine sediment.</title>
        <authorList>
            <person name="Cha I.T."/>
            <person name="Park S.J."/>
            <person name="Kim S.J."/>
            <person name="Kim J.G."/>
            <person name="Jung M.Y."/>
            <person name="Shin K.S."/>
            <person name="Kwon K.K."/>
            <person name="Yang S.H."/>
            <person name="Seo Y.S."/>
            <person name="Rhee S.K."/>
        </authorList>
    </citation>
    <scope>NUCLEOTIDE SEQUENCE [LARGE SCALE GENOMIC DNA]</scope>
    <source>
        <strain evidence="5 6">KCTC 23939</strain>
    </source>
</reference>
<dbReference type="NCBIfam" id="TIGR04057">
    <property type="entry name" value="SusC_RagA_signa"/>
    <property type="match status" value="1"/>
</dbReference>
<comment type="similarity">
    <text evidence="1 2">Belongs to the TonB-dependent receptor family.</text>
</comment>
<dbReference type="SUPFAM" id="SSF56935">
    <property type="entry name" value="Porins"/>
    <property type="match status" value="1"/>
</dbReference>
<dbReference type="Pfam" id="PF00593">
    <property type="entry name" value="TonB_dep_Rec_b-barrel"/>
    <property type="match status" value="1"/>
</dbReference>